<accession>A0A1C7N873</accession>
<comment type="catalytic activity">
    <reaction evidence="10">
        <text>ATP + H2O = ADP + phosphate + H(+)</text>
        <dbReference type="Rhea" id="RHEA:13065"/>
        <dbReference type="ChEBI" id="CHEBI:15377"/>
        <dbReference type="ChEBI" id="CHEBI:15378"/>
        <dbReference type="ChEBI" id="CHEBI:30616"/>
        <dbReference type="ChEBI" id="CHEBI:43474"/>
        <dbReference type="ChEBI" id="CHEBI:456216"/>
        <dbReference type="EC" id="5.6.2.4"/>
    </reaction>
</comment>
<dbReference type="Pfam" id="PF02889">
    <property type="entry name" value="Sec63"/>
    <property type="match status" value="1"/>
</dbReference>
<evidence type="ECO:0000256" key="8">
    <source>
        <dbReference type="ARBA" id="ARBA00034617"/>
    </source>
</evidence>
<dbReference type="GO" id="GO:0043138">
    <property type="term" value="F:3'-5' DNA helicase activity"/>
    <property type="evidence" value="ECO:0007669"/>
    <property type="project" value="UniProtKB-EC"/>
</dbReference>
<sequence length="1034" mass="116306">MNQNFKHSTSRPDLADEGSHIGEWLAKEERTLGCLSDNIQQQTYNQFLDPSCSQQAVNNTGPIVKGVQLISTNNIPPTGSGKTVTMELAIIRLLFNRGGHSKVIYMAPTKSLCSERVRDWQQKFSPLGFECNEFTGDTEDTSVAMLKKTSIIVTTPEKWDAITRRSIDQPQWIQCISLFLIDEVHILNEKRGACLEACVSRMKFCSTRKSTQQACDTIAKLMDKRSIQSLSGQPVDIHPFKEKTLAKYVKRGIGFHHAGLDLSDRSKIESLFTDKAIRVIATTSTLAVGVNLPAHLVIIKSTQGYQNGGLDEYSDIDLLQMIGRAGRPGLDTSGCAVIMTTFEMEQKYRSLISGTTNIESRLHENLIEHLLSELSLRTIQDEASALHWLRSTFLYVRVKQNATHYKLNGFASSPDTILQEICVKDLALLEENKLIERSANSTWKITPYGVAMDSYYIKFPTMLRILHSSVPASIKDTLDLICTSYEEMDIIRFNQNDRSFLNTLTNHENLRFPLNKVTSVTDKICMLIQCVLGDISLYSKGNNLVALEAATVIKNAGRIIRCLIDCSVQERHPVRLKFAVQLYQSIQAKLWFDTTEVALQMEGIGPQFAKMLSKANIVSMDQLRECDPGRIEMILNRKPPFGTKIKKQIELIPDFLLQVEQFATKKDVKGTTVSLHVTLGLLNANSVITGRNRKGHQALFWIETSERELTDFRRILLSKLHAGKQTFDIHLTVKSSPIVAWIHLQSEDYVGADKEERLQINLDPKKHINVSCTSNIAKQHTRQPETSGSKGPQAVSSSPSRSLKLEEIDLTTQDKGKAKACVLMDIKSEPMDDFQPIKRKRKELERPCKHFCKDKENCAHKCCKRNLHVDDGSTISLKRTSDIDLEDPHPSKKSKVIKEISDTNATEQTIAGKSTEEFPDDLDVQDIMMLETSSQLPIITTEKDADDDFVSLAVDDAELERITNQVEASQSKQGSIDDCDALWHDVGDMANKAFNNDTSPSPNPVILYKPVDPQSYSFRSSYLAEWIRRCVDII</sequence>
<dbReference type="Pfam" id="PF00271">
    <property type="entry name" value="Helicase_C"/>
    <property type="match status" value="1"/>
</dbReference>
<evidence type="ECO:0000313" key="15">
    <source>
        <dbReference type="Proteomes" id="UP000093000"/>
    </source>
</evidence>
<dbReference type="InterPro" id="IPR011545">
    <property type="entry name" value="DEAD/DEAH_box_helicase_dom"/>
</dbReference>
<keyword evidence="5" id="KW-0067">ATP-binding</keyword>
<dbReference type="SUPFAM" id="SSF52540">
    <property type="entry name" value="P-loop containing nucleoside triphosphate hydrolases"/>
    <property type="match status" value="2"/>
</dbReference>
<dbReference type="InterPro" id="IPR052247">
    <property type="entry name" value="Meiotic_Crossover_Helicase"/>
</dbReference>
<dbReference type="SMART" id="SM00487">
    <property type="entry name" value="DEXDc"/>
    <property type="match status" value="1"/>
</dbReference>
<keyword evidence="15" id="KW-1185">Reference proteome</keyword>
<dbReference type="InterPro" id="IPR004179">
    <property type="entry name" value="Sec63-dom"/>
</dbReference>
<dbReference type="InterPro" id="IPR014001">
    <property type="entry name" value="Helicase_ATP-bd"/>
</dbReference>
<dbReference type="PANTHER" id="PTHR47835">
    <property type="entry name" value="HFM1, ATP DEPENDENT DNA HELICASE HOMOLOG"/>
    <property type="match status" value="1"/>
</dbReference>
<dbReference type="EC" id="5.6.2.4" evidence="9"/>
<dbReference type="STRING" id="101091.A0A1C7N873"/>
<keyword evidence="3" id="KW-0378">Hydrolase</keyword>
<evidence type="ECO:0000256" key="3">
    <source>
        <dbReference type="ARBA" id="ARBA00022801"/>
    </source>
</evidence>
<evidence type="ECO:0000259" key="13">
    <source>
        <dbReference type="PROSITE" id="PS51194"/>
    </source>
</evidence>
<evidence type="ECO:0000256" key="10">
    <source>
        <dbReference type="ARBA" id="ARBA00048988"/>
    </source>
</evidence>
<name>A0A1C7N873_9FUNG</name>
<dbReference type="GO" id="GO:0051321">
    <property type="term" value="P:meiotic cell cycle"/>
    <property type="evidence" value="ECO:0007669"/>
    <property type="project" value="UniProtKB-KW"/>
</dbReference>
<dbReference type="SUPFAM" id="SSF46785">
    <property type="entry name" value="Winged helix' DNA-binding domain"/>
    <property type="match status" value="1"/>
</dbReference>
<evidence type="ECO:0000256" key="7">
    <source>
        <dbReference type="ARBA" id="ARBA00023254"/>
    </source>
</evidence>
<keyword evidence="4 14" id="KW-0347">Helicase</keyword>
<dbReference type="OrthoDB" id="5575at2759"/>
<evidence type="ECO:0000256" key="6">
    <source>
        <dbReference type="ARBA" id="ARBA00023235"/>
    </source>
</evidence>
<dbReference type="Pfam" id="PF00270">
    <property type="entry name" value="DEAD"/>
    <property type="match status" value="1"/>
</dbReference>
<dbReference type="Gene3D" id="3.40.50.300">
    <property type="entry name" value="P-loop containing nucleotide triphosphate hydrolases"/>
    <property type="match status" value="2"/>
</dbReference>
<dbReference type="Proteomes" id="UP000093000">
    <property type="component" value="Unassembled WGS sequence"/>
</dbReference>
<dbReference type="SMART" id="SM00973">
    <property type="entry name" value="Sec63"/>
    <property type="match status" value="1"/>
</dbReference>
<dbReference type="InterPro" id="IPR057842">
    <property type="entry name" value="WH_MER3"/>
</dbReference>
<feature type="compositionally biased region" description="Polar residues" evidence="11">
    <location>
        <begin position="778"/>
        <end position="801"/>
    </location>
</feature>
<dbReference type="InterPro" id="IPR027417">
    <property type="entry name" value="P-loop_NTPase"/>
</dbReference>
<dbReference type="PANTHER" id="PTHR47835:SF3">
    <property type="entry name" value="HELICASE FOR MEIOSIS 1"/>
    <property type="match status" value="1"/>
</dbReference>
<dbReference type="InParanoid" id="A0A1C7N873"/>
<dbReference type="PROSITE" id="PS51194">
    <property type="entry name" value="HELICASE_CTER"/>
    <property type="match status" value="1"/>
</dbReference>
<comment type="catalytic activity">
    <reaction evidence="8">
        <text>Couples ATP hydrolysis with the unwinding of duplex DNA by translocating in the 3'-5' direction.</text>
        <dbReference type="EC" id="5.6.2.4"/>
    </reaction>
</comment>
<reference evidence="14 15" key="1">
    <citation type="submission" date="2016-03" db="EMBL/GenBank/DDBJ databases">
        <title>Choanephora cucurbitarum.</title>
        <authorList>
            <person name="Min B."/>
            <person name="Park H."/>
            <person name="Park J.-H."/>
            <person name="Shin H.-D."/>
            <person name="Choi I.-G."/>
        </authorList>
    </citation>
    <scope>NUCLEOTIDE SEQUENCE [LARGE SCALE GENOMIC DNA]</scope>
    <source>
        <strain evidence="14 15">KUS-F28377</strain>
    </source>
</reference>
<keyword evidence="2" id="KW-0547">Nucleotide-binding</keyword>
<comment type="caution">
    <text evidence="14">The sequence shown here is derived from an EMBL/GenBank/DDBJ whole genome shotgun (WGS) entry which is preliminary data.</text>
</comment>
<feature type="domain" description="Helicase ATP-binding" evidence="12">
    <location>
        <begin position="77"/>
        <end position="304"/>
    </location>
</feature>
<dbReference type="Pfam" id="PF23445">
    <property type="entry name" value="WHD_SNRNP200"/>
    <property type="match status" value="1"/>
</dbReference>
<evidence type="ECO:0000256" key="9">
    <source>
        <dbReference type="ARBA" id="ARBA00034808"/>
    </source>
</evidence>
<dbReference type="Gene3D" id="1.10.10.10">
    <property type="entry name" value="Winged helix-like DNA-binding domain superfamily/Winged helix DNA-binding domain"/>
    <property type="match status" value="1"/>
</dbReference>
<evidence type="ECO:0000256" key="11">
    <source>
        <dbReference type="SAM" id="MobiDB-lite"/>
    </source>
</evidence>
<evidence type="ECO:0000256" key="5">
    <source>
        <dbReference type="ARBA" id="ARBA00022840"/>
    </source>
</evidence>
<dbReference type="SMART" id="SM00490">
    <property type="entry name" value="HELICc"/>
    <property type="match status" value="1"/>
</dbReference>
<dbReference type="PROSITE" id="PS51192">
    <property type="entry name" value="HELICASE_ATP_BIND_1"/>
    <property type="match status" value="1"/>
</dbReference>
<evidence type="ECO:0000259" key="12">
    <source>
        <dbReference type="PROSITE" id="PS51192"/>
    </source>
</evidence>
<feature type="domain" description="Helicase C-terminal" evidence="13">
    <location>
        <begin position="180"/>
        <end position="374"/>
    </location>
</feature>
<dbReference type="CDD" id="cd18795">
    <property type="entry name" value="SF2_C_Ski2"/>
    <property type="match status" value="1"/>
</dbReference>
<dbReference type="GO" id="GO:0005524">
    <property type="term" value="F:ATP binding"/>
    <property type="evidence" value="ECO:0007669"/>
    <property type="project" value="UniProtKB-KW"/>
</dbReference>
<dbReference type="EMBL" id="LUGH01000408">
    <property type="protein sequence ID" value="OBZ85335.1"/>
    <property type="molecule type" value="Genomic_DNA"/>
</dbReference>
<dbReference type="GO" id="GO:0003676">
    <property type="term" value="F:nucleic acid binding"/>
    <property type="evidence" value="ECO:0007669"/>
    <property type="project" value="InterPro"/>
</dbReference>
<proteinExistence type="inferred from homology"/>
<comment type="similarity">
    <text evidence="1">Belongs to the helicase family. SKI2 subfamily.</text>
</comment>
<dbReference type="SUPFAM" id="SSF158702">
    <property type="entry name" value="Sec63 N-terminal domain-like"/>
    <property type="match status" value="1"/>
</dbReference>
<keyword evidence="7" id="KW-0469">Meiosis</keyword>
<keyword evidence="6" id="KW-0413">Isomerase</keyword>
<dbReference type="InterPro" id="IPR036390">
    <property type="entry name" value="WH_DNA-bd_sf"/>
</dbReference>
<dbReference type="Gene3D" id="1.10.3380.10">
    <property type="entry name" value="Sec63 N-terminal domain-like domain"/>
    <property type="match status" value="1"/>
</dbReference>
<organism evidence="14 15">
    <name type="scientific">Choanephora cucurbitarum</name>
    <dbReference type="NCBI Taxonomy" id="101091"/>
    <lineage>
        <taxon>Eukaryota</taxon>
        <taxon>Fungi</taxon>
        <taxon>Fungi incertae sedis</taxon>
        <taxon>Mucoromycota</taxon>
        <taxon>Mucoromycotina</taxon>
        <taxon>Mucoromycetes</taxon>
        <taxon>Mucorales</taxon>
        <taxon>Mucorineae</taxon>
        <taxon>Choanephoraceae</taxon>
        <taxon>Choanephoroideae</taxon>
        <taxon>Choanephora</taxon>
    </lineage>
</organism>
<evidence type="ECO:0000256" key="4">
    <source>
        <dbReference type="ARBA" id="ARBA00022806"/>
    </source>
</evidence>
<dbReference type="AlphaFoldDB" id="A0A1C7N873"/>
<dbReference type="FunFam" id="1.10.10.10:FF:000012">
    <property type="entry name" value="U5 small nuclear ribonucleoprotein helicase"/>
    <property type="match status" value="1"/>
</dbReference>
<evidence type="ECO:0000256" key="1">
    <source>
        <dbReference type="ARBA" id="ARBA00010140"/>
    </source>
</evidence>
<dbReference type="InterPro" id="IPR036388">
    <property type="entry name" value="WH-like_DNA-bd_sf"/>
</dbReference>
<protein>
    <recommendedName>
        <fullName evidence="9">DNA 3'-5' helicase</fullName>
        <ecNumber evidence="9">5.6.2.4</ecNumber>
    </recommendedName>
</protein>
<evidence type="ECO:0000313" key="14">
    <source>
        <dbReference type="EMBL" id="OBZ85335.1"/>
    </source>
</evidence>
<dbReference type="InterPro" id="IPR001650">
    <property type="entry name" value="Helicase_C-like"/>
</dbReference>
<gene>
    <name evidence="14" type="primary">Hfm1</name>
    <name evidence="14" type="ORF">A0J61_06620</name>
</gene>
<evidence type="ECO:0000256" key="2">
    <source>
        <dbReference type="ARBA" id="ARBA00022741"/>
    </source>
</evidence>
<dbReference type="GO" id="GO:0016787">
    <property type="term" value="F:hydrolase activity"/>
    <property type="evidence" value="ECO:0007669"/>
    <property type="project" value="UniProtKB-KW"/>
</dbReference>
<feature type="region of interest" description="Disordered" evidence="11">
    <location>
        <begin position="778"/>
        <end position="804"/>
    </location>
</feature>